<evidence type="ECO:0000259" key="3">
    <source>
        <dbReference type="Pfam" id="PF02922"/>
    </source>
</evidence>
<dbReference type="SUPFAM" id="SSF51445">
    <property type="entry name" value="(Trans)glycosidases"/>
    <property type="match status" value="1"/>
</dbReference>
<feature type="domain" description="Glycoside hydrolase family 13 N-terminal" evidence="3">
    <location>
        <begin position="508"/>
        <end position="587"/>
    </location>
</feature>
<dbReference type="Pfam" id="PF02806">
    <property type="entry name" value="Alpha-amylase_C"/>
    <property type="match status" value="1"/>
</dbReference>
<dbReference type="Pfam" id="PF02922">
    <property type="entry name" value="CBM_48"/>
    <property type="match status" value="1"/>
</dbReference>
<evidence type="ECO:0000259" key="2">
    <source>
        <dbReference type="Pfam" id="PF02806"/>
    </source>
</evidence>
<accession>A0A1Q9EHP2</accession>
<evidence type="ECO:0000313" key="4">
    <source>
        <dbReference type="EMBL" id="OLQ06964.1"/>
    </source>
</evidence>
<evidence type="ECO:0000256" key="1">
    <source>
        <dbReference type="SAM" id="MobiDB-lite"/>
    </source>
</evidence>
<dbReference type="SUPFAM" id="SSF81296">
    <property type="entry name" value="E set domains"/>
    <property type="match status" value="1"/>
</dbReference>
<dbReference type="GO" id="GO:0003844">
    <property type="term" value="F:1,4-alpha-glucan branching enzyme activity"/>
    <property type="evidence" value="ECO:0007669"/>
    <property type="project" value="TreeGrafter"/>
</dbReference>
<dbReference type="GO" id="GO:0005975">
    <property type="term" value="P:carbohydrate metabolic process"/>
    <property type="evidence" value="ECO:0007669"/>
    <property type="project" value="InterPro"/>
</dbReference>
<dbReference type="InterPro" id="IPR013780">
    <property type="entry name" value="Glyco_hydro_b"/>
</dbReference>
<dbReference type="GO" id="GO:0004553">
    <property type="term" value="F:hydrolase activity, hydrolyzing O-glycosyl compounds"/>
    <property type="evidence" value="ECO:0007669"/>
    <property type="project" value="InterPro"/>
</dbReference>
<comment type="caution">
    <text evidence="4">The sequence shown here is derived from an EMBL/GenBank/DDBJ whole genome shotgun (WGS) entry which is preliminary data.</text>
</comment>
<dbReference type="AlphaFoldDB" id="A0A1Q9EHP2"/>
<dbReference type="EMBL" id="LSRX01000149">
    <property type="protein sequence ID" value="OLQ06964.1"/>
    <property type="molecule type" value="Genomic_DNA"/>
</dbReference>
<dbReference type="GO" id="GO:0005737">
    <property type="term" value="C:cytoplasm"/>
    <property type="evidence" value="ECO:0007669"/>
    <property type="project" value="TreeGrafter"/>
</dbReference>
<dbReference type="Gene3D" id="3.20.20.80">
    <property type="entry name" value="Glycosidases"/>
    <property type="match status" value="1"/>
</dbReference>
<dbReference type="PANTHER" id="PTHR43651">
    <property type="entry name" value="1,4-ALPHA-GLUCAN-BRANCHING ENZYME"/>
    <property type="match status" value="1"/>
</dbReference>
<gene>
    <name evidence="4" type="primary">GLC3</name>
    <name evidence="4" type="ORF">AK812_SmicGene9701</name>
</gene>
<dbReference type="InterPro" id="IPR017853">
    <property type="entry name" value="GH"/>
</dbReference>
<feature type="region of interest" description="Disordered" evidence="1">
    <location>
        <begin position="387"/>
        <end position="444"/>
    </location>
</feature>
<dbReference type="InterPro" id="IPR004193">
    <property type="entry name" value="Glyco_hydro_13_N"/>
</dbReference>
<name>A0A1Q9EHP2_SYMMI</name>
<feature type="compositionally biased region" description="Pro residues" evidence="1">
    <location>
        <begin position="400"/>
        <end position="428"/>
    </location>
</feature>
<dbReference type="Proteomes" id="UP000186817">
    <property type="component" value="Unassembled WGS sequence"/>
</dbReference>
<keyword evidence="5" id="KW-1185">Reference proteome</keyword>
<dbReference type="SUPFAM" id="SSF51011">
    <property type="entry name" value="Glycosyl hydrolase domain"/>
    <property type="match status" value="1"/>
</dbReference>
<dbReference type="InterPro" id="IPR013783">
    <property type="entry name" value="Ig-like_fold"/>
</dbReference>
<dbReference type="OrthoDB" id="196493at2759"/>
<sequence length="720" mass="80635">MPTLCLPVDWGGFGFDYRLAMAIPDMFIKYLKECTDDGWNMGHIVHTLTNRRYMEKVIAYCESHDQAIVGDKTLAFWLMDAEMYTGMSVFTSPQPSMCVDRGLALHKMIRLLVLGLGGEGYLNFMGNEFGHPEWIDFPRPENGWSHHHCRRRWDLAEDELLRYKFFQSFEELMQACENRFGFVNAHHQYVSKKDEMDKVIIFERGDLVFAFNFHPCNSYEGYQIGTHSDEPMRCVLDTDEGRFGGHMRLDYGHGHPFPPLHGLDKRPHSVKLYMPSRTAQVLCRQSRLEGGVHVYVEDSFLGQYDLESADGLKLSLVIQKDGAEEMLDFDFEDGAVHLKDNFDATFDIVTADNCILPCKASKDTRFRIYFPGEYTVAHLGYLRNGRPEGLPEPVQEAPEEPTPVPEPAAQPPPPAAQPTPAAQPPPAAAEPQAEPQASEEAGVDVRDMTRCYSGLHFMDLEALDAALAETHEQVSELEQSKSRLAAFQEHLDACGGDLAKLAESYKTFGLQRDGSEWTYCEWMPYAAAVYLVGDFNGWDTSATPLAQEESLPDIWSCSIPTMPIGSKYKLYVVPEDGDAYYAMPAWATRFTGPNDMKLLDAIVHPVDGAGPGRLEVPPETLQGGLRFYECLPTLTSKESTASPLVETTDLLPRIARNGYTALLLMGLLECKGLPELDVTLILNQLKGAGRSPYASVLMYVSTDGTLEHINVVFRSQSDVQ</sequence>
<dbReference type="InterPro" id="IPR006048">
    <property type="entry name" value="A-amylase/branching_C"/>
</dbReference>
<reference evidence="4 5" key="1">
    <citation type="submission" date="2016-02" db="EMBL/GenBank/DDBJ databases">
        <title>Genome analysis of coral dinoflagellate symbionts highlights evolutionary adaptations to a symbiotic lifestyle.</title>
        <authorList>
            <person name="Aranda M."/>
            <person name="Li Y."/>
            <person name="Liew Y.J."/>
            <person name="Baumgarten S."/>
            <person name="Simakov O."/>
            <person name="Wilson M."/>
            <person name="Piel J."/>
            <person name="Ashoor H."/>
            <person name="Bougouffa S."/>
            <person name="Bajic V.B."/>
            <person name="Ryu T."/>
            <person name="Ravasi T."/>
            <person name="Bayer T."/>
            <person name="Micklem G."/>
            <person name="Kim H."/>
            <person name="Bhak J."/>
            <person name="Lajeunesse T.C."/>
            <person name="Voolstra C.R."/>
        </authorList>
    </citation>
    <scope>NUCLEOTIDE SEQUENCE [LARGE SCALE GENOMIC DNA]</scope>
    <source>
        <strain evidence="4 5">CCMP2467</strain>
    </source>
</reference>
<dbReference type="Gene3D" id="2.60.40.1180">
    <property type="entry name" value="Golgi alpha-mannosidase II"/>
    <property type="match status" value="1"/>
</dbReference>
<dbReference type="PANTHER" id="PTHR43651:SF2">
    <property type="entry name" value="1,4-ALPHA-GLUCAN-BRANCHING ENZYME, CHLOROPLASTIC_AMYLOPLASTIC"/>
    <property type="match status" value="1"/>
</dbReference>
<proteinExistence type="predicted"/>
<organism evidence="4 5">
    <name type="scientific">Symbiodinium microadriaticum</name>
    <name type="common">Dinoflagellate</name>
    <name type="synonym">Zooxanthella microadriatica</name>
    <dbReference type="NCBI Taxonomy" id="2951"/>
    <lineage>
        <taxon>Eukaryota</taxon>
        <taxon>Sar</taxon>
        <taxon>Alveolata</taxon>
        <taxon>Dinophyceae</taxon>
        <taxon>Suessiales</taxon>
        <taxon>Symbiodiniaceae</taxon>
        <taxon>Symbiodinium</taxon>
    </lineage>
</organism>
<dbReference type="Gene3D" id="2.60.40.10">
    <property type="entry name" value="Immunoglobulins"/>
    <property type="match status" value="1"/>
</dbReference>
<dbReference type="InterPro" id="IPR014756">
    <property type="entry name" value="Ig_E-set"/>
</dbReference>
<feature type="domain" description="Alpha-amylase/branching enzyme C-terminal all beta" evidence="2">
    <location>
        <begin position="189"/>
        <end position="282"/>
    </location>
</feature>
<feature type="compositionally biased region" description="Low complexity" evidence="1">
    <location>
        <begin position="429"/>
        <end position="440"/>
    </location>
</feature>
<protein>
    <submittedName>
        <fullName evidence="4">1,4-alpha-glucan-branching enzyme</fullName>
    </submittedName>
</protein>
<dbReference type="GO" id="GO:0043169">
    <property type="term" value="F:cation binding"/>
    <property type="evidence" value="ECO:0007669"/>
    <property type="project" value="InterPro"/>
</dbReference>
<evidence type="ECO:0000313" key="5">
    <source>
        <dbReference type="Proteomes" id="UP000186817"/>
    </source>
</evidence>